<gene>
    <name evidence="1" type="ORF">O6H91_03G083500</name>
</gene>
<dbReference type="EMBL" id="CM055094">
    <property type="protein sequence ID" value="KAJ7562761.1"/>
    <property type="molecule type" value="Genomic_DNA"/>
</dbReference>
<evidence type="ECO:0000313" key="1">
    <source>
        <dbReference type="EMBL" id="KAJ7562761.1"/>
    </source>
</evidence>
<name>A0ACC2E8H9_DIPCM</name>
<organism evidence="1 2">
    <name type="scientific">Diphasiastrum complanatum</name>
    <name type="common">Issler's clubmoss</name>
    <name type="synonym">Lycopodium complanatum</name>
    <dbReference type="NCBI Taxonomy" id="34168"/>
    <lineage>
        <taxon>Eukaryota</taxon>
        <taxon>Viridiplantae</taxon>
        <taxon>Streptophyta</taxon>
        <taxon>Embryophyta</taxon>
        <taxon>Tracheophyta</taxon>
        <taxon>Lycopodiopsida</taxon>
        <taxon>Lycopodiales</taxon>
        <taxon>Lycopodiaceae</taxon>
        <taxon>Lycopodioideae</taxon>
        <taxon>Diphasiastrum</taxon>
    </lineage>
</organism>
<dbReference type="Proteomes" id="UP001162992">
    <property type="component" value="Chromosome 3"/>
</dbReference>
<reference evidence="2" key="1">
    <citation type="journal article" date="2024" name="Proc. Natl. Acad. Sci. U.S.A.">
        <title>Extraordinary preservation of gene collinearity over three hundred million years revealed in homosporous lycophytes.</title>
        <authorList>
            <person name="Li C."/>
            <person name="Wickell D."/>
            <person name="Kuo L.Y."/>
            <person name="Chen X."/>
            <person name="Nie B."/>
            <person name="Liao X."/>
            <person name="Peng D."/>
            <person name="Ji J."/>
            <person name="Jenkins J."/>
            <person name="Williams M."/>
            <person name="Shu S."/>
            <person name="Plott C."/>
            <person name="Barry K."/>
            <person name="Rajasekar S."/>
            <person name="Grimwood J."/>
            <person name="Han X."/>
            <person name="Sun S."/>
            <person name="Hou Z."/>
            <person name="He W."/>
            <person name="Dai G."/>
            <person name="Sun C."/>
            <person name="Schmutz J."/>
            <person name="Leebens-Mack J.H."/>
            <person name="Li F.W."/>
            <person name="Wang L."/>
        </authorList>
    </citation>
    <scope>NUCLEOTIDE SEQUENCE [LARGE SCALE GENOMIC DNA]</scope>
    <source>
        <strain evidence="2">cv. PW_Plant_1</strain>
    </source>
</reference>
<accession>A0ACC2E8H9</accession>
<sequence>MWSDNSISPPSNHAMVGQWLCNSAPSSPAKFLVKKPPHQTESFHVTHKVPSGDSPYVKAKHVQIVDKDFDRAIALFWAAINVGDRVDSALKDMAILMKQQNRPEEAIEAIKSFRFRCSDHAQEALDNILLDLYKRCGRLDDQINLLKHKLHLIHEGLVFNGKRTKTARSQGKKFQVSIEKEATRLLGNLGWVYMQQANYAAAEAVYRKALSVESDINKMCNLGICLMKQDRLEEAKAMLQKVIPPSRDGEMIADSHLKSYQRAQELLPELENRISSIKACSMASPVERESTNLFQPSVEGAFDQMEEQWQWGDNHFHVSNALLATKGFGPCPFSENRVSKISLQAALASSFDQLRPPKNALEDDDAVRRDEGFKEISPEATSSTYLSLGMSNDKHTKVCAGQVAGFYQHSKDNEAVVDGEKQNLDYRENTSSKQDLPDQVLDFTCVNRVVESVIPDMGCDTESLRSIPDDCFAAHLSERELNSKCQRRLQVFLDMTLPATQSV</sequence>
<comment type="caution">
    <text evidence="1">The sequence shown here is derived from an EMBL/GenBank/DDBJ whole genome shotgun (WGS) entry which is preliminary data.</text>
</comment>
<protein>
    <submittedName>
        <fullName evidence="1">Uncharacterized protein</fullName>
    </submittedName>
</protein>
<proteinExistence type="predicted"/>
<evidence type="ECO:0000313" key="2">
    <source>
        <dbReference type="Proteomes" id="UP001162992"/>
    </source>
</evidence>
<keyword evidence="2" id="KW-1185">Reference proteome</keyword>